<evidence type="ECO:0000313" key="2">
    <source>
        <dbReference type="Proteomes" id="UP000827549"/>
    </source>
</evidence>
<protein>
    <submittedName>
        <fullName evidence="1">Uncharacterized protein</fullName>
    </submittedName>
</protein>
<keyword evidence="2" id="KW-1185">Reference proteome</keyword>
<reference evidence="1" key="1">
    <citation type="submission" date="2023-10" db="EMBL/GenBank/DDBJ databases">
        <authorList>
            <person name="Noh H."/>
        </authorList>
    </citation>
    <scope>NUCLEOTIDE SEQUENCE</scope>
    <source>
        <strain evidence="1">DUCC4014</strain>
    </source>
</reference>
<dbReference type="EMBL" id="CP086716">
    <property type="protein sequence ID" value="WOO80974.1"/>
    <property type="molecule type" value="Genomic_DNA"/>
</dbReference>
<dbReference type="GeneID" id="87807741"/>
<name>A0AAF0YA44_9TREE</name>
<evidence type="ECO:0000313" key="1">
    <source>
        <dbReference type="EMBL" id="WOO80974.1"/>
    </source>
</evidence>
<organism evidence="1 2">
    <name type="scientific">Vanrija pseudolonga</name>
    <dbReference type="NCBI Taxonomy" id="143232"/>
    <lineage>
        <taxon>Eukaryota</taxon>
        <taxon>Fungi</taxon>
        <taxon>Dikarya</taxon>
        <taxon>Basidiomycota</taxon>
        <taxon>Agaricomycotina</taxon>
        <taxon>Tremellomycetes</taxon>
        <taxon>Trichosporonales</taxon>
        <taxon>Trichosporonaceae</taxon>
        <taxon>Vanrija</taxon>
    </lineage>
</organism>
<accession>A0AAF0YA44</accession>
<dbReference type="AlphaFoldDB" id="A0AAF0YA44"/>
<sequence length="240" mass="25243">MVVIQLRPPPLPNTPSKRADSVMPSLEEDFNHIALHGQKLATAQAEFAAALTSFSRNKSLSEVPEEAPTWLASLKQELGEQVAASNAASAAATAAANAATAAANAATAAANAATTASNEAKNSVKTLMTVANTLEKAVANGRLDHAVATRWAIARVANGRSKAGEHPLVPLERRPQLPETFVVDAPLPALLHAPRGFPTTLSAAWGLDDDSIIRLLDAYAQVLEATPVQRRNQFFSFIGV</sequence>
<proteinExistence type="predicted"/>
<gene>
    <name evidence="1" type="primary">prp4_1</name>
    <name evidence="1" type="ORF">LOC62_03G004503</name>
</gene>
<dbReference type="RefSeq" id="XP_062627006.1">
    <property type="nucleotide sequence ID" value="XM_062771022.1"/>
</dbReference>
<dbReference type="Proteomes" id="UP000827549">
    <property type="component" value="Chromosome 3"/>
</dbReference>